<comment type="caution">
    <text evidence="3">The sequence shown here is derived from an EMBL/GenBank/DDBJ whole genome shotgun (WGS) entry which is preliminary data.</text>
</comment>
<dbReference type="EMBL" id="PTIS01000003">
    <property type="protein sequence ID" value="PPK48899.1"/>
    <property type="molecule type" value="Genomic_DNA"/>
</dbReference>
<dbReference type="Pfam" id="PF00534">
    <property type="entry name" value="Glycos_transf_1"/>
    <property type="match status" value="1"/>
</dbReference>
<gene>
    <name evidence="3" type="ORF">BD821_10319</name>
</gene>
<dbReference type="RefSeq" id="WP_104409330.1">
    <property type="nucleotide sequence ID" value="NZ_PTIS01000003.1"/>
</dbReference>
<keyword evidence="3" id="KW-0808">Transferase</keyword>
<organism evidence="3 4">
    <name type="scientific">Clostridium algidicarnis DSM 15099</name>
    <dbReference type="NCBI Taxonomy" id="1121295"/>
    <lineage>
        <taxon>Bacteria</taxon>
        <taxon>Bacillati</taxon>
        <taxon>Bacillota</taxon>
        <taxon>Clostridia</taxon>
        <taxon>Eubacteriales</taxon>
        <taxon>Clostridiaceae</taxon>
        <taxon>Clostridium</taxon>
    </lineage>
</organism>
<dbReference type="SUPFAM" id="SSF53756">
    <property type="entry name" value="UDP-Glycosyltransferase/glycogen phosphorylase"/>
    <property type="match status" value="1"/>
</dbReference>
<dbReference type="CDD" id="cd03813">
    <property type="entry name" value="GT4-like"/>
    <property type="match status" value="1"/>
</dbReference>
<accession>A0A2S6FZ78</accession>
<sequence>MKICIIAEGSYPYVVGGVSSWIQSLISSMKEHEFVIYAIGAEKKDRGKFVYDMPENLLEIKEVFIDDFLDSKGRYGTKLKINENAKTSFYNLIIGNKTDFQPIFTFIKKLGYKDIGNFFMSKELFDIITKAYEENFEFIPFTEFFWNVRSMLLPIFYIIKSDIPKADIYHSVSTGYAGIVGSLAKDMYNVPYLLTEHGIYTREREEEIIKSTWVKGVFKDIWIKFFYNLSYTAYSSADNVITLFNRNKEVEIELGCKEEKITVIPNGVNVNDFLNIPKKPFNDDYINIGAVVRIVPIKDIKTMIQSFALVKEEIPNSKFYIMGPIEENKDYYEECIELVDSLEVQDVIFTGKVNIKEYVGKMDILVLSSISEGQPLAILEGMAMSKPFVATNVGSCKELLYGSNDGIGRSGYIVQSMNYEDMASNIVRLSKDYELRKSMGHNAFERVSKHYTLEYFIDRYKDLYKNMKR</sequence>
<dbReference type="InterPro" id="IPR047691">
    <property type="entry name" value="PelF-like"/>
</dbReference>
<feature type="domain" description="DUF3492" evidence="2">
    <location>
        <begin position="1"/>
        <end position="259"/>
    </location>
</feature>
<dbReference type="Gene3D" id="3.40.50.2000">
    <property type="entry name" value="Glycogen Phosphorylase B"/>
    <property type="match status" value="2"/>
</dbReference>
<evidence type="ECO:0000259" key="2">
    <source>
        <dbReference type="Pfam" id="PF11997"/>
    </source>
</evidence>
<name>A0A2S6FZ78_9CLOT</name>
<dbReference type="AlphaFoldDB" id="A0A2S6FZ78"/>
<proteinExistence type="predicted"/>
<dbReference type="InterPro" id="IPR022622">
    <property type="entry name" value="DUF3492"/>
</dbReference>
<dbReference type="NCBIfam" id="NF038011">
    <property type="entry name" value="PelF"/>
    <property type="match status" value="1"/>
</dbReference>
<dbReference type="OrthoDB" id="9772485at2"/>
<reference evidence="3 4" key="1">
    <citation type="submission" date="2018-02" db="EMBL/GenBank/DDBJ databases">
        <title>Genomic Encyclopedia of Archaeal and Bacterial Type Strains, Phase II (KMG-II): from individual species to whole genera.</title>
        <authorList>
            <person name="Goeker M."/>
        </authorList>
    </citation>
    <scope>NUCLEOTIDE SEQUENCE [LARGE SCALE GENOMIC DNA]</scope>
    <source>
        <strain evidence="3 4">DSM 15099</strain>
    </source>
</reference>
<evidence type="ECO:0000313" key="3">
    <source>
        <dbReference type="EMBL" id="PPK48899.1"/>
    </source>
</evidence>
<dbReference type="PANTHER" id="PTHR12526:SF608">
    <property type="entry name" value="PELF"/>
    <property type="match status" value="1"/>
</dbReference>
<evidence type="ECO:0000259" key="1">
    <source>
        <dbReference type="Pfam" id="PF00534"/>
    </source>
</evidence>
<dbReference type="PANTHER" id="PTHR12526">
    <property type="entry name" value="GLYCOSYLTRANSFERASE"/>
    <property type="match status" value="1"/>
</dbReference>
<dbReference type="Pfam" id="PF11997">
    <property type="entry name" value="DUF3492"/>
    <property type="match status" value="1"/>
</dbReference>
<protein>
    <submittedName>
        <fullName evidence="3">Glycosyltransferase involved in cell wall biosynthesis</fullName>
    </submittedName>
</protein>
<dbReference type="InterPro" id="IPR001296">
    <property type="entry name" value="Glyco_trans_1"/>
</dbReference>
<dbReference type="Proteomes" id="UP000239863">
    <property type="component" value="Unassembled WGS sequence"/>
</dbReference>
<evidence type="ECO:0000313" key="4">
    <source>
        <dbReference type="Proteomes" id="UP000239863"/>
    </source>
</evidence>
<dbReference type="GO" id="GO:0016757">
    <property type="term" value="F:glycosyltransferase activity"/>
    <property type="evidence" value="ECO:0007669"/>
    <property type="project" value="InterPro"/>
</dbReference>
<feature type="domain" description="Glycosyl transferase family 1" evidence="1">
    <location>
        <begin position="276"/>
        <end position="445"/>
    </location>
</feature>